<organism evidence="1 2">
    <name type="scientific">Rhizoctonia solani</name>
    <dbReference type="NCBI Taxonomy" id="456999"/>
    <lineage>
        <taxon>Eukaryota</taxon>
        <taxon>Fungi</taxon>
        <taxon>Dikarya</taxon>
        <taxon>Basidiomycota</taxon>
        <taxon>Agaricomycotina</taxon>
        <taxon>Agaricomycetes</taxon>
        <taxon>Cantharellales</taxon>
        <taxon>Ceratobasidiaceae</taxon>
        <taxon>Rhizoctonia</taxon>
    </lineage>
</organism>
<sequence>MDKNLKENTVPFVLQAYSQWAIAFIFEPLKIVHAMKDHVDELFSLENTRTRTILIANVVCMFAKNPLLDNTGRSLVAYLALEVHENTQSLVGTPHSSVLARRDAMRVLDHTLEIMTFQVNTRPLATCIQLLEGAAPVFQRACSNPLDVVNILLDSSLNLRHFVSADIMKSVTTGRPTCFKYQVAFSTELCERMFQLQENHGLQWLHGLPDQFIMIFAWINSLCEIPGAGVDADLITWVETEIVGAKIALNPSDDPALTIGRAAVQEGWRNATLIYLYMVLCKADAGDLHVARALKNFMRLVNGVKPGRIPDTYLANPMLIAGVAACKNRDRRMIRQRILNVPECSVPETAGYDAVLQLEDIWARTRREGRAAIWADLRIACFVVTGL</sequence>
<dbReference type="AlphaFoldDB" id="A0A8H3E2K9"/>
<reference evidence="1" key="1">
    <citation type="submission" date="2021-01" db="EMBL/GenBank/DDBJ databases">
        <authorList>
            <person name="Kaushik A."/>
        </authorList>
    </citation>
    <scope>NUCLEOTIDE SEQUENCE</scope>
    <source>
        <strain evidence="1">AG5</strain>
    </source>
</reference>
<proteinExistence type="predicted"/>
<dbReference type="Pfam" id="PF11951">
    <property type="entry name" value="Fungal_trans_2"/>
    <property type="match status" value="1"/>
</dbReference>
<dbReference type="InterPro" id="IPR021858">
    <property type="entry name" value="Fun_TF"/>
</dbReference>
<name>A0A8H3E2K9_9AGAM</name>
<accession>A0A8H3E2K9</accession>
<protein>
    <submittedName>
        <fullName evidence="1">Uncharacterized protein</fullName>
    </submittedName>
</protein>
<evidence type="ECO:0000313" key="1">
    <source>
        <dbReference type="EMBL" id="CAE7191264.1"/>
    </source>
</evidence>
<comment type="caution">
    <text evidence="1">The sequence shown here is derived from an EMBL/GenBank/DDBJ whole genome shotgun (WGS) entry which is preliminary data.</text>
</comment>
<evidence type="ECO:0000313" key="2">
    <source>
        <dbReference type="Proteomes" id="UP000663827"/>
    </source>
</evidence>
<dbReference type="Proteomes" id="UP000663827">
    <property type="component" value="Unassembled WGS sequence"/>
</dbReference>
<gene>
    <name evidence="1" type="ORF">RDB_LOCUS127979</name>
</gene>
<dbReference type="EMBL" id="CAJNJQ010003072">
    <property type="protein sequence ID" value="CAE7191264.1"/>
    <property type="molecule type" value="Genomic_DNA"/>
</dbReference>